<dbReference type="NCBIfam" id="TIGR04409">
    <property type="entry name" value="LptC_YrbK"/>
    <property type="match status" value="1"/>
</dbReference>
<keyword evidence="2 6" id="KW-0997">Cell inner membrane</keyword>
<comment type="caution">
    <text evidence="7">The sequence shown here is derived from an EMBL/GenBank/DDBJ whole genome shotgun (WGS) entry which is preliminary data.</text>
</comment>
<dbReference type="OrthoDB" id="5659892at2"/>
<dbReference type="RefSeq" id="WP_106453936.1">
    <property type="nucleotide sequence ID" value="NZ_PXYH01000016.1"/>
</dbReference>
<proteinExistence type="inferred from homology"/>
<evidence type="ECO:0000256" key="6">
    <source>
        <dbReference type="HAMAP-Rule" id="MF_01915"/>
    </source>
</evidence>
<dbReference type="PIRSF" id="PIRSF028513">
    <property type="entry name" value="LptC"/>
    <property type="match status" value="1"/>
</dbReference>
<evidence type="ECO:0000256" key="4">
    <source>
        <dbReference type="ARBA" id="ARBA00022989"/>
    </source>
</evidence>
<gene>
    <name evidence="6 7" type="primary">lptC</name>
    <name evidence="7" type="ORF">C7I36_11940</name>
</gene>
<keyword evidence="8" id="KW-1185">Reference proteome</keyword>
<comment type="function">
    <text evidence="6">Involved in the assembly of lipopolysaccharide (LPS). Required for the translocation of LPS from the inner membrane to the outer membrane. Facilitates the transfer of LPS from the inner membrane to the periplasmic protein LptA. Could be a docking site for LptA.</text>
</comment>
<dbReference type="GO" id="GO:0005886">
    <property type="term" value="C:plasma membrane"/>
    <property type="evidence" value="ECO:0007669"/>
    <property type="project" value="UniProtKB-SubCell"/>
</dbReference>
<comment type="subunit">
    <text evidence="6">Component of the lipopolysaccharide transport and assembly complex. Interacts with LptA and the LptBFG transporter complex.</text>
</comment>
<accession>A0A2P7QQ97</accession>
<dbReference type="GO" id="GO:0015221">
    <property type="term" value="F:lipopolysaccharide transmembrane transporter activity"/>
    <property type="evidence" value="ECO:0007669"/>
    <property type="project" value="InterPro"/>
</dbReference>
<reference evidence="7 8" key="1">
    <citation type="submission" date="2018-03" db="EMBL/GenBank/DDBJ databases">
        <title>The draft genome of Zobellella taiwanensis JCM 13381.</title>
        <authorList>
            <person name="Liu L."/>
            <person name="Li L."/>
            <person name="Wang T."/>
            <person name="Zhang X."/>
            <person name="Liang L."/>
        </authorList>
    </citation>
    <scope>NUCLEOTIDE SEQUENCE [LARGE SCALE GENOMIC DNA]</scope>
    <source>
        <strain evidence="7 8">JCM 13381</strain>
    </source>
</reference>
<evidence type="ECO:0000313" key="7">
    <source>
        <dbReference type="EMBL" id="PSJ40143.1"/>
    </source>
</evidence>
<evidence type="ECO:0000256" key="3">
    <source>
        <dbReference type="ARBA" id="ARBA00022692"/>
    </source>
</evidence>
<comment type="subcellular location">
    <subcellularLocation>
        <location evidence="6">Cell inner membrane</location>
        <topology evidence="6">Single-pass membrane protein</topology>
    </subcellularLocation>
</comment>
<evidence type="ECO:0000256" key="2">
    <source>
        <dbReference type="ARBA" id="ARBA00022519"/>
    </source>
</evidence>
<dbReference type="GO" id="GO:0043165">
    <property type="term" value="P:Gram-negative-bacterium-type cell outer membrane assembly"/>
    <property type="evidence" value="ECO:0007669"/>
    <property type="project" value="UniProtKB-UniRule"/>
</dbReference>
<dbReference type="AlphaFoldDB" id="A0A2P7QQ97"/>
<dbReference type="GO" id="GO:0017089">
    <property type="term" value="F:glycolipid transfer activity"/>
    <property type="evidence" value="ECO:0007669"/>
    <property type="project" value="TreeGrafter"/>
</dbReference>
<protein>
    <recommendedName>
        <fullName evidence="6">Lipopolysaccharide export system protein LptC</fullName>
    </recommendedName>
</protein>
<evidence type="ECO:0000256" key="1">
    <source>
        <dbReference type="ARBA" id="ARBA00022475"/>
    </source>
</evidence>
<comment type="similarity">
    <text evidence="6">Belongs to the LptC family.</text>
</comment>
<evidence type="ECO:0000256" key="5">
    <source>
        <dbReference type="ARBA" id="ARBA00023136"/>
    </source>
</evidence>
<keyword evidence="3 6" id="KW-0812">Transmembrane</keyword>
<dbReference type="InterPro" id="IPR026265">
    <property type="entry name" value="LptC"/>
</dbReference>
<dbReference type="Proteomes" id="UP000242181">
    <property type="component" value="Unassembled WGS sequence"/>
</dbReference>
<dbReference type="HAMAP" id="MF_01915">
    <property type="entry name" value="LPS_assembly_LptC"/>
    <property type="match status" value="1"/>
</dbReference>
<organism evidence="7 8">
    <name type="scientific">Zobellella taiwanensis</name>
    <dbReference type="NCBI Taxonomy" id="347535"/>
    <lineage>
        <taxon>Bacteria</taxon>
        <taxon>Pseudomonadati</taxon>
        <taxon>Pseudomonadota</taxon>
        <taxon>Gammaproteobacteria</taxon>
        <taxon>Aeromonadales</taxon>
        <taxon>Aeromonadaceae</taxon>
        <taxon>Zobellella</taxon>
    </lineage>
</organism>
<dbReference type="InterPro" id="IPR052363">
    <property type="entry name" value="LPS_export_LptC"/>
</dbReference>
<keyword evidence="5 6" id="KW-0472">Membrane</keyword>
<dbReference type="Pfam" id="PF06835">
    <property type="entry name" value="LptC"/>
    <property type="match status" value="1"/>
</dbReference>
<dbReference type="GO" id="GO:0030288">
    <property type="term" value="C:outer membrane-bounded periplasmic space"/>
    <property type="evidence" value="ECO:0007669"/>
    <property type="project" value="TreeGrafter"/>
</dbReference>
<feature type="transmembrane region" description="Helical" evidence="6">
    <location>
        <begin position="6"/>
        <end position="23"/>
    </location>
</feature>
<dbReference type="InterPro" id="IPR010664">
    <property type="entry name" value="LipoPS_assembly_LptC-rel"/>
</dbReference>
<dbReference type="Gene3D" id="2.60.450.10">
    <property type="entry name" value="Lipopolysaccharide (LPS) transport protein A like domain"/>
    <property type="match status" value="1"/>
</dbReference>
<dbReference type="PANTHER" id="PTHR37481:SF1">
    <property type="entry name" value="LIPOPOLYSACCHARIDE EXPORT SYSTEM PROTEIN LPTC"/>
    <property type="match status" value="1"/>
</dbReference>
<evidence type="ECO:0000313" key="8">
    <source>
        <dbReference type="Proteomes" id="UP000242181"/>
    </source>
</evidence>
<name>A0A2P7QQ97_9GAMM</name>
<keyword evidence="4 6" id="KW-1133">Transmembrane helix</keyword>
<dbReference type="PANTHER" id="PTHR37481">
    <property type="entry name" value="LIPOPOLYSACCHARIDE EXPORT SYSTEM PROTEIN LPTC"/>
    <property type="match status" value="1"/>
</dbReference>
<dbReference type="EMBL" id="PXYH01000016">
    <property type="protein sequence ID" value="PSJ40143.1"/>
    <property type="molecule type" value="Genomic_DNA"/>
</dbReference>
<keyword evidence="1 6" id="KW-1003">Cell membrane</keyword>
<sequence>MNRQTWLFGILFVLALVCFQWFRQDGDIALNDRDFQPDFVARDLASIQYNRLGLPYRGLAAEYAEYYDPLSMTLMEKPVILLYSPDGQPQWRLSGDEGTLNTGDNAVLNGNVVGRGLLPDALVDTLTTEYLELDFINNQLRSNKEVRLQSPQYLAEGQGLLGQLDQQTVELLHETRATYFNP</sequence>